<comment type="similarity">
    <text evidence="3">Belongs to the tissue factor family.</text>
</comment>
<comment type="caution">
    <text evidence="21">The sequence shown here is derived from an EMBL/GenBank/DDBJ whole genome shotgun (WGS) entry which is preliminary data.</text>
</comment>
<evidence type="ECO:0000256" key="4">
    <source>
        <dbReference type="ARBA" id="ARBA00011184"/>
    </source>
</evidence>
<dbReference type="InterPro" id="IPR050650">
    <property type="entry name" value="Type-II_Cytokine-TF_Rcpt"/>
</dbReference>
<evidence type="ECO:0000256" key="1">
    <source>
        <dbReference type="ARBA" id="ARBA00002201"/>
    </source>
</evidence>
<keyword evidence="9 17" id="KW-1133">Transmembrane helix</keyword>
<keyword evidence="13" id="KW-1015">Disulfide bond</keyword>
<evidence type="ECO:0000256" key="12">
    <source>
        <dbReference type="ARBA" id="ARBA00023139"/>
    </source>
</evidence>
<evidence type="ECO:0000256" key="14">
    <source>
        <dbReference type="ARBA" id="ARBA00023180"/>
    </source>
</evidence>
<name>A0A5A9PAZ5_9TELE</name>
<proteinExistence type="inferred from homology"/>
<dbReference type="Proteomes" id="UP000324632">
    <property type="component" value="Chromosome 7"/>
</dbReference>
<dbReference type="GO" id="GO:0004896">
    <property type="term" value="F:cytokine receptor activity"/>
    <property type="evidence" value="ECO:0007669"/>
    <property type="project" value="TreeGrafter"/>
</dbReference>
<sequence length="289" mass="32676">MESKVTMFRALFLACLTFVKGSPASVTVDALSKATDVSWLSYDFKTILTWGPKPVNNTYTVEFFRVGEKRQRNPHCIRSTETECDLTNEFKEDLKGVYIAEVLSEPLPGMTTDHVELPFTRSKPFCPYNDTLIGRPDFKLMMNEDKNIMLIIQDPVTALVKDGKPQNIREIFEKNLKYKISFNKAGSTGKKEKIVNENKVKFSTLDENQSYCFSVAAYIPSRKGDKRVGKWSLPKCSPQEHKTLFQEYGLMVIGGAALIILVLVISLIVLIVLFCKHSKRSAAKEITVV</sequence>
<evidence type="ECO:0000256" key="15">
    <source>
        <dbReference type="ARBA" id="ARBA00023288"/>
    </source>
</evidence>
<dbReference type="FunFam" id="2.60.40.10:FF:000899">
    <property type="entry name" value="Tissue factor"/>
    <property type="match status" value="1"/>
</dbReference>
<evidence type="ECO:0000259" key="19">
    <source>
        <dbReference type="Pfam" id="PF01108"/>
    </source>
</evidence>
<gene>
    <name evidence="21" type="ORF">E1301_Tti007599</name>
</gene>
<dbReference type="GO" id="GO:0007596">
    <property type="term" value="P:blood coagulation"/>
    <property type="evidence" value="ECO:0007669"/>
    <property type="project" value="UniProtKB-KW"/>
</dbReference>
<protein>
    <recommendedName>
        <fullName evidence="5">Tissue factor</fullName>
    </recommendedName>
    <alternativeName>
        <fullName evidence="16">Coagulation factor III</fullName>
    </alternativeName>
</protein>
<dbReference type="Pfam" id="PF01108">
    <property type="entry name" value="Tissue_fac"/>
    <property type="match status" value="1"/>
</dbReference>
<evidence type="ECO:0000256" key="7">
    <source>
        <dbReference type="ARBA" id="ARBA00022696"/>
    </source>
</evidence>
<dbReference type="InterPro" id="IPR003961">
    <property type="entry name" value="FN3_dom"/>
</dbReference>
<dbReference type="Pfam" id="PF09294">
    <property type="entry name" value="Interfer-bind"/>
    <property type="match status" value="1"/>
</dbReference>
<keyword evidence="8 18" id="KW-0732">Signal</keyword>
<comment type="subunit">
    <text evidence="4">Interacts with HSPE; the interaction, inhibited by heparin, promotes the generation of activated factor X and activates coagulation in the presence of activated factor VII.</text>
</comment>
<evidence type="ECO:0000313" key="21">
    <source>
        <dbReference type="EMBL" id="KAA0719083.1"/>
    </source>
</evidence>
<accession>A0A5A9PAZ5</accession>
<feature type="transmembrane region" description="Helical" evidence="17">
    <location>
        <begin position="248"/>
        <end position="274"/>
    </location>
</feature>
<evidence type="ECO:0000259" key="20">
    <source>
        <dbReference type="Pfam" id="PF09294"/>
    </source>
</evidence>
<evidence type="ECO:0000256" key="8">
    <source>
        <dbReference type="ARBA" id="ARBA00022729"/>
    </source>
</evidence>
<keyword evidence="11 17" id="KW-0472">Membrane</keyword>
<dbReference type="InterPro" id="IPR001187">
    <property type="entry name" value="Tissue_factor"/>
</dbReference>
<dbReference type="PANTHER" id="PTHR20859">
    <property type="entry name" value="INTERFERON/INTERLEUKIN RECEPTOR"/>
    <property type="match status" value="1"/>
</dbReference>
<comment type="subcellular location">
    <subcellularLocation>
        <location evidence="2">Membrane</location>
        <topology evidence="2">Single-pass type I membrane protein</topology>
    </subcellularLocation>
</comment>
<dbReference type="SUPFAM" id="SSF49265">
    <property type="entry name" value="Fibronectin type III"/>
    <property type="match status" value="2"/>
</dbReference>
<evidence type="ECO:0000256" key="6">
    <source>
        <dbReference type="ARBA" id="ARBA00022692"/>
    </source>
</evidence>
<keyword evidence="10" id="KW-0094">Blood coagulation</keyword>
<dbReference type="InterPro" id="IPR013783">
    <property type="entry name" value="Ig-like_fold"/>
</dbReference>
<dbReference type="PRINTS" id="PR00346">
    <property type="entry name" value="TISSUEFACTOR"/>
</dbReference>
<evidence type="ECO:0000256" key="2">
    <source>
        <dbReference type="ARBA" id="ARBA00004479"/>
    </source>
</evidence>
<comment type="function">
    <text evidence="1">Initiates blood coagulation by forming a complex with circulating factor VII or VIIa. The [TF:VIIa] complex activates factors IX or X by specific limited proteolysis. TF plays a role in normal hemostasis by initiating the cell-surface assembly and propagation of the coagulation protease cascade.</text>
</comment>
<evidence type="ECO:0000256" key="11">
    <source>
        <dbReference type="ARBA" id="ARBA00023136"/>
    </source>
</evidence>
<evidence type="ECO:0000256" key="5">
    <source>
        <dbReference type="ARBA" id="ARBA00018722"/>
    </source>
</evidence>
<keyword evidence="22" id="KW-1185">Reference proteome</keyword>
<dbReference type="InterPro" id="IPR036116">
    <property type="entry name" value="FN3_sf"/>
</dbReference>
<keyword evidence="14" id="KW-0325">Glycoprotein</keyword>
<dbReference type="EMBL" id="SOYY01000007">
    <property type="protein sequence ID" value="KAA0719083.1"/>
    <property type="molecule type" value="Genomic_DNA"/>
</dbReference>
<keyword evidence="6 17" id="KW-0812">Transmembrane</keyword>
<feature type="chain" id="PRO_5023116245" description="Tissue factor" evidence="18">
    <location>
        <begin position="22"/>
        <end position="289"/>
    </location>
</feature>
<dbReference type="GO" id="GO:0005886">
    <property type="term" value="C:plasma membrane"/>
    <property type="evidence" value="ECO:0007669"/>
    <property type="project" value="TreeGrafter"/>
</dbReference>
<feature type="domain" description="Interferon/interleukin receptor" evidence="20">
    <location>
        <begin position="131"/>
        <end position="237"/>
    </location>
</feature>
<evidence type="ECO:0000256" key="17">
    <source>
        <dbReference type="SAM" id="Phobius"/>
    </source>
</evidence>
<keyword evidence="12" id="KW-0564">Palmitate</keyword>
<dbReference type="AlphaFoldDB" id="A0A5A9PAZ5"/>
<evidence type="ECO:0000256" key="3">
    <source>
        <dbReference type="ARBA" id="ARBA00009197"/>
    </source>
</evidence>
<evidence type="ECO:0000256" key="18">
    <source>
        <dbReference type="SAM" id="SignalP"/>
    </source>
</evidence>
<evidence type="ECO:0000256" key="13">
    <source>
        <dbReference type="ARBA" id="ARBA00023157"/>
    </source>
</evidence>
<feature type="domain" description="Fibronectin type-III" evidence="19">
    <location>
        <begin position="11"/>
        <end position="106"/>
    </location>
</feature>
<evidence type="ECO:0000256" key="10">
    <source>
        <dbReference type="ARBA" id="ARBA00023084"/>
    </source>
</evidence>
<evidence type="ECO:0000256" key="16">
    <source>
        <dbReference type="ARBA" id="ARBA00031171"/>
    </source>
</evidence>
<evidence type="ECO:0000256" key="9">
    <source>
        <dbReference type="ARBA" id="ARBA00022989"/>
    </source>
</evidence>
<dbReference type="Gene3D" id="2.60.40.10">
    <property type="entry name" value="Immunoglobulins"/>
    <property type="match status" value="2"/>
</dbReference>
<keyword evidence="15" id="KW-0449">Lipoprotein</keyword>
<keyword evidence="7" id="KW-0356">Hemostasis</keyword>
<reference evidence="21 22" key="1">
    <citation type="journal article" date="2019" name="Mol. Ecol. Resour.">
        <title>Chromosome-level genome assembly of Triplophysa tibetana, a fish adapted to the harsh high-altitude environment of the Tibetan Plateau.</title>
        <authorList>
            <person name="Yang X."/>
            <person name="Liu H."/>
            <person name="Ma Z."/>
            <person name="Zou Y."/>
            <person name="Zou M."/>
            <person name="Mao Y."/>
            <person name="Li X."/>
            <person name="Wang H."/>
            <person name="Chen T."/>
            <person name="Wang W."/>
            <person name="Yang R."/>
        </authorList>
    </citation>
    <scope>NUCLEOTIDE SEQUENCE [LARGE SCALE GENOMIC DNA]</scope>
    <source>
        <strain evidence="21">TTIB1903HZAU</strain>
        <tissue evidence="21">Muscle</tissue>
    </source>
</reference>
<feature type="signal peptide" evidence="18">
    <location>
        <begin position="1"/>
        <end position="21"/>
    </location>
</feature>
<dbReference type="PANTHER" id="PTHR20859:SF22">
    <property type="entry name" value="TISSUE FACTOR"/>
    <property type="match status" value="1"/>
</dbReference>
<organism evidence="21 22">
    <name type="scientific">Triplophysa tibetana</name>
    <dbReference type="NCBI Taxonomy" id="1572043"/>
    <lineage>
        <taxon>Eukaryota</taxon>
        <taxon>Metazoa</taxon>
        <taxon>Chordata</taxon>
        <taxon>Craniata</taxon>
        <taxon>Vertebrata</taxon>
        <taxon>Euteleostomi</taxon>
        <taxon>Actinopterygii</taxon>
        <taxon>Neopterygii</taxon>
        <taxon>Teleostei</taxon>
        <taxon>Ostariophysi</taxon>
        <taxon>Cypriniformes</taxon>
        <taxon>Nemacheilidae</taxon>
        <taxon>Triplophysa</taxon>
    </lineage>
</organism>
<dbReference type="InterPro" id="IPR015373">
    <property type="entry name" value="Interferon/interleukin_rcp_dom"/>
</dbReference>
<evidence type="ECO:0000313" key="22">
    <source>
        <dbReference type="Proteomes" id="UP000324632"/>
    </source>
</evidence>